<comment type="caution">
    <text evidence="1">The sequence shown here is derived from an EMBL/GenBank/DDBJ whole genome shotgun (WGS) entry which is preliminary data.</text>
</comment>
<dbReference type="EMBL" id="JANEYF010004346">
    <property type="protein sequence ID" value="KAJ8931425.1"/>
    <property type="molecule type" value="Genomic_DNA"/>
</dbReference>
<name>A0AAV8WYW5_9CUCU</name>
<dbReference type="PANTHER" id="PTHR12197:SF251">
    <property type="entry name" value="EG:BACR7C10.4 PROTEIN"/>
    <property type="match status" value="1"/>
</dbReference>
<keyword evidence="2" id="KW-1185">Reference proteome</keyword>
<accession>A0AAV8WYW5</accession>
<dbReference type="InterPro" id="IPR046341">
    <property type="entry name" value="SET_dom_sf"/>
</dbReference>
<dbReference type="PANTHER" id="PTHR12197">
    <property type="entry name" value="HISTONE-LYSINE N-METHYLTRANSFERASE SMYD"/>
    <property type="match status" value="1"/>
</dbReference>
<dbReference type="Gene3D" id="1.25.40.10">
    <property type="entry name" value="Tetratricopeptide repeat domain"/>
    <property type="match status" value="1"/>
</dbReference>
<reference evidence="1" key="1">
    <citation type="journal article" date="2023" name="Insect Mol. Biol.">
        <title>Genome sequencing provides insights into the evolution of gene families encoding plant cell wall-degrading enzymes in longhorned beetles.</title>
        <authorList>
            <person name="Shin N.R."/>
            <person name="Okamura Y."/>
            <person name="Kirsch R."/>
            <person name="Pauchet Y."/>
        </authorList>
    </citation>
    <scope>NUCLEOTIDE SEQUENCE</scope>
    <source>
        <strain evidence="1">RBIC_L_NR</strain>
    </source>
</reference>
<evidence type="ECO:0000313" key="1">
    <source>
        <dbReference type="EMBL" id="KAJ8931425.1"/>
    </source>
</evidence>
<protein>
    <recommendedName>
        <fullName evidence="3">SET domain-containing protein</fullName>
    </recommendedName>
</protein>
<evidence type="ECO:0008006" key="3">
    <source>
        <dbReference type="Google" id="ProtNLM"/>
    </source>
</evidence>
<dbReference type="InterPro" id="IPR050869">
    <property type="entry name" value="H3K4_H4K5_MeTrfase"/>
</dbReference>
<dbReference type="SUPFAM" id="SSF48452">
    <property type="entry name" value="TPR-like"/>
    <property type="match status" value="1"/>
</dbReference>
<dbReference type="InterPro" id="IPR011990">
    <property type="entry name" value="TPR-like_helical_dom_sf"/>
</dbReference>
<evidence type="ECO:0000313" key="2">
    <source>
        <dbReference type="Proteomes" id="UP001162156"/>
    </source>
</evidence>
<sequence>MSHYPDLKTDQGRMEHLSSLYGVLYEFFGGELLPNSAELMGMYGRMCVNCFSICNQEFQSVGSGIYLGASVVDHSCKPNAVVTFEGTTLIMRALETLPDFDWSKIFISYIDVMALKKERQKELECTYYFLCQCPKCIEPEPVIEMTGAACPNKDCNNCIDINSVKAGQRCSKCNALVSEDFIREYQDVMEMTTMHIEENLDVCKVCLRKHDGILYKYNVKHVKILDLAFDSSIELGKFEEATDYGLELIKSFYEYYGKIHPMTGLLHLKLGKLLLYQNNTSYALDHLKKAKEILEITHGITSSLCKEHLIPLYQQAMMESER</sequence>
<proteinExistence type="predicted"/>
<dbReference type="Gene3D" id="1.25.40.970">
    <property type="match status" value="1"/>
</dbReference>
<gene>
    <name evidence="1" type="ORF">NQ314_015664</name>
</gene>
<dbReference type="AlphaFoldDB" id="A0AAV8WYW5"/>
<dbReference type="SUPFAM" id="SSF82199">
    <property type="entry name" value="SET domain"/>
    <property type="match status" value="1"/>
</dbReference>
<organism evidence="1 2">
    <name type="scientific">Rhamnusium bicolor</name>
    <dbReference type="NCBI Taxonomy" id="1586634"/>
    <lineage>
        <taxon>Eukaryota</taxon>
        <taxon>Metazoa</taxon>
        <taxon>Ecdysozoa</taxon>
        <taxon>Arthropoda</taxon>
        <taxon>Hexapoda</taxon>
        <taxon>Insecta</taxon>
        <taxon>Pterygota</taxon>
        <taxon>Neoptera</taxon>
        <taxon>Endopterygota</taxon>
        <taxon>Coleoptera</taxon>
        <taxon>Polyphaga</taxon>
        <taxon>Cucujiformia</taxon>
        <taxon>Chrysomeloidea</taxon>
        <taxon>Cerambycidae</taxon>
        <taxon>Lepturinae</taxon>
        <taxon>Rhagiini</taxon>
        <taxon>Rhamnusium</taxon>
    </lineage>
</organism>
<dbReference type="Gene3D" id="2.170.270.10">
    <property type="entry name" value="SET domain"/>
    <property type="match status" value="1"/>
</dbReference>
<dbReference type="GO" id="GO:0005634">
    <property type="term" value="C:nucleus"/>
    <property type="evidence" value="ECO:0007669"/>
    <property type="project" value="TreeGrafter"/>
</dbReference>
<dbReference type="Proteomes" id="UP001162156">
    <property type="component" value="Unassembled WGS sequence"/>
</dbReference>